<feature type="transmembrane region" description="Helical" evidence="5">
    <location>
        <begin position="63"/>
        <end position="82"/>
    </location>
</feature>
<keyword evidence="3 5" id="KW-1133">Transmembrane helix</keyword>
<dbReference type="Proteomes" id="UP000318053">
    <property type="component" value="Unassembled WGS sequence"/>
</dbReference>
<feature type="transmembrane region" description="Helical" evidence="5">
    <location>
        <begin position="105"/>
        <end position="134"/>
    </location>
</feature>
<protein>
    <recommendedName>
        <fullName evidence="6">SHOCT domain-containing protein</fullName>
    </recommendedName>
</protein>
<evidence type="ECO:0000256" key="4">
    <source>
        <dbReference type="ARBA" id="ARBA00023136"/>
    </source>
</evidence>
<keyword evidence="8" id="KW-1185">Reference proteome</keyword>
<dbReference type="OrthoDB" id="9808930at2"/>
<dbReference type="InterPro" id="IPR019109">
    <property type="entry name" value="MamF_MmsF"/>
</dbReference>
<name>A0A5C5XRP4_9BACT</name>
<organism evidence="7 8">
    <name type="scientific">Allorhodopirellula solitaria</name>
    <dbReference type="NCBI Taxonomy" id="2527987"/>
    <lineage>
        <taxon>Bacteria</taxon>
        <taxon>Pseudomonadati</taxon>
        <taxon>Planctomycetota</taxon>
        <taxon>Planctomycetia</taxon>
        <taxon>Pirellulales</taxon>
        <taxon>Pirellulaceae</taxon>
        <taxon>Allorhodopirellula</taxon>
    </lineage>
</organism>
<evidence type="ECO:0000259" key="6">
    <source>
        <dbReference type="Pfam" id="PF09851"/>
    </source>
</evidence>
<dbReference type="InterPro" id="IPR018649">
    <property type="entry name" value="SHOCT"/>
</dbReference>
<evidence type="ECO:0000256" key="3">
    <source>
        <dbReference type="ARBA" id="ARBA00022989"/>
    </source>
</evidence>
<dbReference type="Pfam" id="PF09851">
    <property type="entry name" value="SHOCT"/>
    <property type="match status" value="1"/>
</dbReference>
<evidence type="ECO:0000256" key="1">
    <source>
        <dbReference type="ARBA" id="ARBA00004141"/>
    </source>
</evidence>
<evidence type="ECO:0000313" key="7">
    <source>
        <dbReference type="EMBL" id="TWT64695.1"/>
    </source>
</evidence>
<keyword evidence="2 5" id="KW-0812">Transmembrane</keyword>
<evidence type="ECO:0000256" key="2">
    <source>
        <dbReference type="ARBA" id="ARBA00022692"/>
    </source>
</evidence>
<dbReference type="AlphaFoldDB" id="A0A5C5XRP4"/>
<comment type="caution">
    <text evidence="7">The sequence shown here is derived from an EMBL/GenBank/DDBJ whole genome shotgun (WGS) entry which is preliminary data.</text>
</comment>
<evidence type="ECO:0000256" key="5">
    <source>
        <dbReference type="SAM" id="Phobius"/>
    </source>
</evidence>
<dbReference type="EMBL" id="SJPK01000010">
    <property type="protein sequence ID" value="TWT64695.1"/>
    <property type="molecule type" value="Genomic_DNA"/>
</dbReference>
<dbReference type="Pfam" id="PF09685">
    <property type="entry name" value="MamF_MmsF"/>
    <property type="match status" value="1"/>
</dbReference>
<feature type="domain" description="SHOCT" evidence="6">
    <location>
        <begin position="5"/>
        <end position="30"/>
    </location>
</feature>
<evidence type="ECO:0000313" key="8">
    <source>
        <dbReference type="Proteomes" id="UP000318053"/>
    </source>
</evidence>
<dbReference type="RefSeq" id="WP_146392715.1">
    <property type="nucleotide sequence ID" value="NZ_SJPK01000010.1"/>
</dbReference>
<accession>A0A5C5XRP4</accession>
<proteinExistence type="predicted"/>
<comment type="subcellular location">
    <subcellularLocation>
        <location evidence="1">Membrane</location>
        <topology evidence="1">Multi-pass membrane protein</topology>
    </subcellularLocation>
</comment>
<gene>
    <name evidence="7" type="ORF">CA85_38280</name>
</gene>
<keyword evidence="4 5" id="KW-0472">Membrane</keyword>
<reference evidence="7 8" key="1">
    <citation type="submission" date="2019-02" db="EMBL/GenBank/DDBJ databases">
        <title>Deep-cultivation of Planctomycetes and their phenomic and genomic characterization uncovers novel biology.</title>
        <authorList>
            <person name="Wiegand S."/>
            <person name="Jogler M."/>
            <person name="Boedeker C."/>
            <person name="Pinto D."/>
            <person name="Vollmers J."/>
            <person name="Rivas-Marin E."/>
            <person name="Kohn T."/>
            <person name="Peeters S.H."/>
            <person name="Heuer A."/>
            <person name="Rast P."/>
            <person name="Oberbeckmann S."/>
            <person name="Bunk B."/>
            <person name="Jeske O."/>
            <person name="Meyerdierks A."/>
            <person name="Storesund J.E."/>
            <person name="Kallscheuer N."/>
            <person name="Luecker S."/>
            <person name="Lage O.M."/>
            <person name="Pohl T."/>
            <person name="Merkel B.J."/>
            <person name="Hornburger P."/>
            <person name="Mueller R.-W."/>
            <person name="Bruemmer F."/>
            <person name="Labrenz M."/>
            <person name="Spormann A.M."/>
            <person name="Op Den Camp H."/>
            <person name="Overmann J."/>
            <person name="Amann R."/>
            <person name="Jetten M.S.M."/>
            <person name="Mascher T."/>
            <person name="Medema M.H."/>
            <person name="Devos D.P."/>
            <person name="Kaster A.-K."/>
            <person name="Ovreas L."/>
            <person name="Rohde M."/>
            <person name="Galperin M.Y."/>
            <person name="Jogler C."/>
        </authorList>
    </citation>
    <scope>NUCLEOTIDE SEQUENCE [LARGE SCALE GENOMIC DNA]</scope>
    <source>
        <strain evidence="7 8">CA85</strain>
    </source>
</reference>
<sequence>MSVAEEIARLNQLREQGAITEDEFHAAKAKAIDGSSSSGAPGPFPMSGTSANQMAMLLHFSQYLGFMIPLLGFAAPILFWQLKKDEIPELDIHGRIVANWLLSSLIYYMVCALLTLVLIGFVGVIILAALSLIYPIIGGIKANDGEPWNYPGSIRFF</sequence>